<dbReference type="InterPro" id="IPR006641">
    <property type="entry name" value="YqgF/RNaseH-like_dom"/>
</dbReference>
<keyword evidence="8" id="KW-1185">Reference proteome</keyword>
<evidence type="ECO:0000256" key="2">
    <source>
        <dbReference type="ARBA" id="ARBA00022517"/>
    </source>
</evidence>
<dbReference type="Gene3D" id="3.30.420.140">
    <property type="entry name" value="YqgF/RNase H-like domain"/>
    <property type="match status" value="1"/>
</dbReference>
<evidence type="ECO:0000259" key="6">
    <source>
        <dbReference type="SMART" id="SM00732"/>
    </source>
</evidence>
<evidence type="ECO:0000313" key="7">
    <source>
        <dbReference type="EMBL" id="MFC3812036.1"/>
    </source>
</evidence>
<dbReference type="Proteomes" id="UP001595616">
    <property type="component" value="Unassembled WGS sequence"/>
</dbReference>
<dbReference type="InterPro" id="IPR037027">
    <property type="entry name" value="YqgF/RNaseH-like_dom_sf"/>
</dbReference>
<keyword evidence="4 5" id="KW-0378">Hydrolase</keyword>
<dbReference type="CDD" id="cd16964">
    <property type="entry name" value="YqgF"/>
    <property type="match status" value="1"/>
</dbReference>
<gene>
    <name evidence="7" type="primary">ruvX</name>
    <name evidence="7" type="ORF">ACFOOI_15355</name>
</gene>
<comment type="caution">
    <text evidence="7">The sequence shown here is derived from an EMBL/GenBank/DDBJ whole genome shotgun (WGS) entry which is preliminary data.</text>
</comment>
<protein>
    <recommendedName>
        <fullName evidence="5">Putative pre-16S rRNA nuclease</fullName>
        <ecNumber evidence="5">3.1.-.-</ecNumber>
    </recommendedName>
</protein>
<evidence type="ECO:0000256" key="3">
    <source>
        <dbReference type="ARBA" id="ARBA00022722"/>
    </source>
</evidence>
<dbReference type="InterPro" id="IPR012337">
    <property type="entry name" value="RNaseH-like_sf"/>
</dbReference>
<dbReference type="EC" id="3.1.-.-" evidence="5"/>
<feature type="domain" description="YqgF/RNase H-like" evidence="6">
    <location>
        <begin position="2"/>
        <end position="100"/>
    </location>
</feature>
<accession>A0ABV7YYJ5</accession>
<reference evidence="8" key="1">
    <citation type="journal article" date="2019" name="Int. J. Syst. Evol. Microbiol.">
        <title>The Global Catalogue of Microorganisms (GCM) 10K type strain sequencing project: providing services to taxonomists for standard genome sequencing and annotation.</title>
        <authorList>
            <consortium name="The Broad Institute Genomics Platform"/>
            <consortium name="The Broad Institute Genome Sequencing Center for Infectious Disease"/>
            <person name="Wu L."/>
            <person name="Ma J."/>
        </authorList>
    </citation>
    <scope>NUCLEOTIDE SEQUENCE [LARGE SCALE GENOMIC DNA]</scope>
    <source>
        <strain evidence="8">CECT 7956</strain>
    </source>
</reference>
<dbReference type="HAMAP" id="MF_00651">
    <property type="entry name" value="Nuclease_YqgF"/>
    <property type="match status" value="1"/>
</dbReference>
<organism evidence="7 8">
    <name type="scientific">Lacihabitans lacunae</name>
    <dbReference type="NCBI Taxonomy" id="1028214"/>
    <lineage>
        <taxon>Bacteria</taxon>
        <taxon>Pseudomonadati</taxon>
        <taxon>Bacteroidota</taxon>
        <taxon>Cytophagia</taxon>
        <taxon>Cytophagales</taxon>
        <taxon>Leadbetterellaceae</taxon>
        <taxon>Lacihabitans</taxon>
    </lineage>
</organism>
<dbReference type="Pfam" id="PF03652">
    <property type="entry name" value="RuvX"/>
    <property type="match status" value="1"/>
</dbReference>
<dbReference type="PANTHER" id="PTHR33317:SF4">
    <property type="entry name" value="POLYNUCLEOTIDYL TRANSFERASE, RIBONUCLEASE H-LIKE SUPERFAMILY PROTEIN"/>
    <property type="match status" value="1"/>
</dbReference>
<comment type="subcellular location">
    <subcellularLocation>
        <location evidence="5">Cytoplasm</location>
    </subcellularLocation>
</comment>
<evidence type="ECO:0000313" key="8">
    <source>
        <dbReference type="Proteomes" id="UP001595616"/>
    </source>
</evidence>
<proteinExistence type="inferred from homology"/>
<comment type="function">
    <text evidence="5">Could be a nuclease involved in processing of the 5'-end of pre-16S rRNA.</text>
</comment>
<dbReference type="EMBL" id="JBHRYQ010000001">
    <property type="protein sequence ID" value="MFC3812036.1"/>
    <property type="molecule type" value="Genomic_DNA"/>
</dbReference>
<dbReference type="SMART" id="SM00732">
    <property type="entry name" value="YqgFc"/>
    <property type="match status" value="1"/>
</dbReference>
<dbReference type="RefSeq" id="WP_379838897.1">
    <property type="nucleotide sequence ID" value="NZ_JBHRYQ010000001.1"/>
</dbReference>
<evidence type="ECO:0000256" key="5">
    <source>
        <dbReference type="HAMAP-Rule" id="MF_00651"/>
    </source>
</evidence>
<name>A0ABV7YYJ5_9BACT</name>
<dbReference type="PANTHER" id="PTHR33317">
    <property type="entry name" value="POLYNUCLEOTIDYL TRANSFERASE, RIBONUCLEASE H-LIKE SUPERFAMILY PROTEIN"/>
    <property type="match status" value="1"/>
</dbReference>
<dbReference type="SUPFAM" id="SSF53098">
    <property type="entry name" value="Ribonuclease H-like"/>
    <property type="match status" value="1"/>
</dbReference>
<sequence length="138" mass="15607">MPRVLAIDYGKKRTGLAVTDPLKIIATALETVLTVNLMSYLEDYFKKEETEAIVLGLPVDLNSNDTDSTAEVKQFAEILKLKFPAIKVHFHDERFTSKMAVRSMIDSGMKKKDRQVKGNIDKISAVIILQSFLESQRF</sequence>
<evidence type="ECO:0000256" key="1">
    <source>
        <dbReference type="ARBA" id="ARBA00022490"/>
    </source>
</evidence>
<dbReference type="InterPro" id="IPR005227">
    <property type="entry name" value="YqgF"/>
</dbReference>
<dbReference type="NCBIfam" id="TIGR00250">
    <property type="entry name" value="RNAse_H_YqgF"/>
    <property type="match status" value="1"/>
</dbReference>
<keyword evidence="2 5" id="KW-0690">Ribosome biogenesis</keyword>
<keyword evidence="3 5" id="KW-0540">Nuclease</keyword>
<keyword evidence="1 5" id="KW-0963">Cytoplasm</keyword>
<evidence type="ECO:0000256" key="4">
    <source>
        <dbReference type="ARBA" id="ARBA00022801"/>
    </source>
</evidence>
<comment type="similarity">
    <text evidence="5">Belongs to the YqgF HJR family.</text>
</comment>